<dbReference type="PRINTS" id="PR01176">
    <property type="entry name" value="GABABRECEPTR"/>
</dbReference>
<dbReference type="GO" id="GO:0005886">
    <property type="term" value="C:plasma membrane"/>
    <property type="evidence" value="ECO:0007669"/>
    <property type="project" value="TreeGrafter"/>
</dbReference>
<dbReference type="GO" id="GO:0007168">
    <property type="term" value="P:receptor guanylyl cyclase signaling pathway"/>
    <property type="evidence" value="ECO:0007669"/>
    <property type="project" value="TreeGrafter"/>
</dbReference>
<dbReference type="PROSITE" id="PS50011">
    <property type="entry name" value="PROTEIN_KINASE_DOM"/>
    <property type="match status" value="1"/>
</dbReference>
<organism evidence="10 11">
    <name type="scientific">Pomacea canaliculata</name>
    <name type="common">Golden apple snail</name>
    <dbReference type="NCBI Taxonomy" id="400727"/>
    <lineage>
        <taxon>Eukaryota</taxon>
        <taxon>Metazoa</taxon>
        <taxon>Spiralia</taxon>
        <taxon>Lophotrochozoa</taxon>
        <taxon>Mollusca</taxon>
        <taxon>Gastropoda</taxon>
        <taxon>Caenogastropoda</taxon>
        <taxon>Architaenioglossa</taxon>
        <taxon>Ampullarioidea</taxon>
        <taxon>Ampullariidae</taxon>
        <taxon>Pomacea</taxon>
    </lineage>
</organism>
<evidence type="ECO:0000256" key="4">
    <source>
        <dbReference type="ARBA" id="ARBA00022741"/>
    </source>
</evidence>
<evidence type="ECO:0000256" key="8">
    <source>
        <dbReference type="ARBA" id="ARBA00023293"/>
    </source>
</evidence>
<proteinExistence type="predicted"/>
<feature type="domain" description="Protein kinase" evidence="9">
    <location>
        <begin position="457"/>
        <end position="737"/>
    </location>
</feature>
<dbReference type="Proteomes" id="UP000245119">
    <property type="component" value="Linkage Group LG1"/>
</dbReference>
<dbReference type="InterPro" id="IPR000719">
    <property type="entry name" value="Prot_kinase_dom"/>
</dbReference>
<dbReference type="PANTHER" id="PTHR11920">
    <property type="entry name" value="GUANYLYL CYCLASE"/>
    <property type="match status" value="1"/>
</dbReference>
<dbReference type="EC" id="4.6.1.2" evidence="2"/>
<keyword evidence="5" id="KW-1133">Transmembrane helix</keyword>
<dbReference type="GO" id="GO:0001653">
    <property type="term" value="F:peptide receptor activity"/>
    <property type="evidence" value="ECO:0007669"/>
    <property type="project" value="TreeGrafter"/>
</dbReference>
<dbReference type="OrthoDB" id="1890790at2759"/>
<dbReference type="Pfam" id="PF01094">
    <property type="entry name" value="ANF_receptor"/>
    <property type="match status" value="2"/>
</dbReference>
<dbReference type="SUPFAM" id="SSF53822">
    <property type="entry name" value="Periplasmic binding protein-like I"/>
    <property type="match status" value="1"/>
</dbReference>
<evidence type="ECO:0000256" key="7">
    <source>
        <dbReference type="ARBA" id="ARBA00023239"/>
    </source>
</evidence>
<dbReference type="InterPro" id="IPR011009">
    <property type="entry name" value="Kinase-like_dom_sf"/>
</dbReference>
<keyword evidence="8" id="KW-0141">cGMP biosynthesis</keyword>
<dbReference type="SUPFAM" id="SSF56112">
    <property type="entry name" value="Protein kinase-like (PK-like)"/>
    <property type="match status" value="1"/>
</dbReference>
<keyword evidence="4" id="KW-0547">Nucleotide-binding</keyword>
<dbReference type="Gene3D" id="3.40.50.2300">
    <property type="match status" value="2"/>
</dbReference>
<sequence>MLLLWSLSIIGYEAQTQKENLTIGYITSMDGPPLVQAEGRSISGAMSLAVNVINENPSILPNHTLRFIFSDNHADPLASVHVLTEQWRAQAIAFIGPEGYCETEARVAASWNLPMVSYKCSDPVVSDKSRFPTFARTQPSSSLSGSSVVRLMLYYGWRKFSIVVELNDLMIEQDRSSRSWPNIYVLFTCTKAFQDMVNFLQEMGLTDTGEYVVIGIRDDETYDETKASSLVIPGTRLLLRLLSKLLCLKTWCLKTIFCFNKQNYTPLLQISIFGAYLYDAVQVYARALHEVLISGGDIRNGTDIFNRIKDRTFQGIQGHEVYIDENGDAEANFTVLALRPDTGIYGYAMRPIGRFLRDTLDRHNLTFIEDVKVYGEFIPLDEPECGMKGRNAGERVNCEGRGARMSQSVFTIAIKHKKVFFDYELLFFRNWRYEQELASLIWKIDPKEIQKKPETAYSAISIMSNNGPHNTLTMNSEVIQEQRFTEIGVYRGSLVALKPIHTRHHIDVTRDMRLELKQLRDIRHDNIVHFIGATVEHNCLQIVTDYCSKGSLEDILENADLKLDHMFTASIVSDILKGMMYIHSSPIVCHGELKSSNCLVDSRWVVKISDLGLKRFKARKMIPDIGIHAKYKRLLWTAPEILRKNIPLPLGGTQRGDVYSFGILLYEIMCRKGPYGDCHLSPREIISRVTRGPVDGIAFRPNTSQLTSCDTYILDTMRACWDENPDLRRTSRPVEDF</sequence>
<evidence type="ECO:0000313" key="11">
    <source>
        <dbReference type="Proteomes" id="UP000245119"/>
    </source>
</evidence>
<dbReference type="EMBL" id="PZQS01000001">
    <property type="protein sequence ID" value="PVD38420.1"/>
    <property type="molecule type" value="Genomic_DNA"/>
</dbReference>
<accession>A0A2T7PYE3</accession>
<dbReference type="PANTHER" id="PTHR11920:SF335">
    <property type="entry name" value="GUANYLATE CYCLASE"/>
    <property type="match status" value="1"/>
</dbReference>
<reference evidence="10 11" key="1">
    <citation type="submission" date="2018-04" db="EMBL/GenBank/DDBJ databases">
        <title>The genome of golden apple snail Pomacea canaliculata provides insight into stress tolerance and invasive adaptation.</title>
        <authorList>
            <person name="Liu C."/>
            <person name="Liu B."/>
            <person name="Ren Y."/>
            <person name="Zhang Y."/>
            <person name="Wang H."/>
            <person name="Li S."/>
            <person name="Jiang F."/>
            <person name="Yin L."/>
            <person name="Zhang G."/>
            <person name="Qian W."/>
            <person name="Fan W."/>
        </authorList>
    </citation>
    <scope>NUCLEOTIDE SEQUENCE [LARGE SCALE GENOMIC DNA]</scope>
    <source>
        <strain evidence="10">SZHN2017</strain>
        <tissue evidence="10">Muscle</tissue>
    </source>
</reference>
<keyword evidence="7" id="KW-0456">Lyase</keyword>
<evidence type="ECO:0000256" key="3">
    <source>
        <dbReference type="ARBA" id="ARBA00022692"/>
    </source>
</evidence>
<comment type="subcellular location">
    <subcellularLocation>
        <location evidence="1">Membrane</location>
    </subcellularLocation>
</comment>
<comment type="caution">
    <text evidence="10">The sequence shown here is derived from an EMBL/GenBank/DDBJ whole genome shotgun (WGS) entry which is preliminary data.</text>
</comment>
<evidence type="ECO:0000259" key="9">
    <source>
        <dbReference type="PROSITE" id="PS50011"/>
    </source>
</evidence>
<dbReference type="GO" id="GO:0004016">
    <property type="term" value="F:adenylate cyclase activity"/>
    <property type="evidence" value="ECO:0007669"/>
    <property type="project" value="TreeGrafter"/>
</dbReference>
<evidence type="ECO:0000256" key="1">
    <source>
        <dbReference type="ARBA" id="ARBA00004370"/>
    </source>
</evidence>
<gene>
    <name evidence="10" type="ORF">C0Q70_01035</name>
</gene>
<evidence type="ECO:0000256" key="5">
    <source>
        <dbReference type="ARBA" id="ARBA00022989"/>
    </source>
</evidence>
<keyword evidence="6" id="KW-0472">Membrane</keyword>
<protein>
    <recommendedName>
        <fullName evidence="2">guanylate cyclase</fullName>
        <ecNumber evidence="2">4.6.1.2</ecNumber>
    </recommendedName>
</protein>
<dbReference type="Pfam" id="PF07714">
    <property type="entry name" value="PK_Tyr_Ser-Thr"/>
    <property type="match status" value="1"/>
</dbReference>
<evidence type="ECO:0000313" key="10">
    <source>
        <dbReference type="EMBL" id="PVD38420.1"/>
    </source>
</evidence>
<evidence type="ECO:0000256" key="2">
    <source>
        <dbReference type="ARBA" id="ARBA00012202"/>
    </source>
</evidence>
<keyword evidence="11" id="KW-1185">Reference proteome</keyword>
<dbReference type="InterPro" id="IPR028082">
    <property type="entry name" value="Peripla_BP_I"/>
</dbReference>
<dbReference type="GO" id="GO:0005524">
    <property type="term" value="F:ATP binding"/>
    <property type="evidence" value="ECO:0007669"/>
    <property type="project" value="InterPro"/>
</dbReference>
<keyword evidence="3" id="KW-0812">Transmembrane</keyword>
<dbReference type="InterPro" id="IPR050401">
    <property type="entry name" value="Cyclic_nucleotide_synthase"/>
</dbReference>
<dbReference type="STRING" id="400727.A0A2T7PYE3"/>
<name>A0A2T7PYE3_POMCA</name>
<dbReference type="GO" id="GO:0004383">
    <property type="term" value="F:guanylate cyclase activity"/>
    <property type="evidence" value="ECO:0007669"/>
    <property type="project" value="UniProtKB-EC"/>
</dbReference>
<dbReference type="Gene3D" id="1.10.510.10">
    <property type="entry name" value="Transferase(Phosphotransferase) domain 1"/>
    <property type="match status" value="1"/>
</dbReference>
<dbReference type="InterPro" id="IPR001828">
    <property type="entry name" value="ANF_lig-bd_rcpt"/>
</dbReference>
<dbReference type="InterPro" id="IPR001245">
    <property type="entry name" value="Ser-Thr/Tyr_kinase_cat_dom"/>
</dbReference>
<evidence type="ECO:0000256" key="6">
    <source>
        <dbReference type="ARBA" id="ARBA00023136"/>
    </source>
</evidence>
<dbReference type="AlphaFoldDB" id="A0A2T7PYE3"/>
<dbReference type="GO" id="GO:0004672">
    <property type="term" value="F:protein kinase activity"/>
    <property type="evidence" value="ECO:0007669"/>
    <property type="project" value="InterPro"/>
</dbReference>